<dbReference type="AlphaFoldDB" id="A0A6I3X9U9"/>
<dbReference type="PROSITE" id="PS51747">
    <property type="entry name" value="CYT_DCMP_DEAMINASES_2"/>
    <property type="match status" value="1"/>
</dbReference>
<comment type="caution">
    <text evidence="4">The sequence shown here is derived from an EMBL/GenBank/DDBJ whole genome shotgun (WGS) entry which is preliminary data.</text>
</comment>
<dbReference type="Gene3D" id="3.40.140.10">
    <property type="entry name" value="Cytidine Deaminase, domain 2"/>
    <property type="match status" value="1"/>
</dbReference>
<evidence type="ECO:0000313" key="4">
    <source>
        <dbReference type="EMBL" id="MUI12496.1"/>
    </source>
</evidence>
<evidence type="ECO:0000259" key="3">
    <source>
        <dbReference type="PROSITE" id="PS51747"/>
    </source>
</evidence>
<evidence type="ECO:0000256" key="1">
    <source>
        <dbReference type="ARBA" id="ARBA00022723"/>
    </source>
</evidence>
<keyword evidence="5" id="KW-1185">Reference proteome</keyword>
<name>A0A6I3X9U9_9BURK</name>
<evidence type="ECO:0000313" key="5">
    <source>
        <dbReference type="Proteomes" id="UP000431684"/>
    </source>
</evidence>
<dbReference type="PROSITE" id="PS00903">
    <property type="entry name" value="CYT_DCMP_DEAMINASES_1"/>
    <property type="match status" value="1"/>
</dbReference>
<dbReference type="GO" id="GO:0016787">
    <property type="term" value="F:hydrolase activity"/>
    <property type="evidence" value="ECO:0007669"/>
    <property type="project" value="InterPro"/>
</dbReference>
<sequence>MKKTIDVQAAVTIASLEAIAAKTQGTFGVGAVMLDGFGNVLQAVHNQVIRDGLIWDPTAHGERQLVDWYYAEGAKGRALPPPREITIVTSLDPCCMCAGAILAAGFNVVVAANDGKAGINHDGAGTFAALPEALRARARETFAYPAVLGSSSYARDAGGAPPPPFFIGKTIAEPTQALCSLVFEATTEAVMDLFDTDPPRSGLLDPATLPAEHPIVRALKRACPDALTYRATPQRPDAGLAPYLLHAMERDRAQGGSGNAVALLDAFGNLLLCCHGRQTQSGIRTAFMECTRNYALLRHKLMAGAGVERQQEVRRYLGHPKDGTFVCAVGPDEGAHSFMELGAYGSTMEGALRPENPAQLQYVRPAMAPGALEALCRSLPPLYRDRIGIRPVQVADCELVAALEREAG</sequence>
<dbReference type="SUPFAM" id="SSF53927">
    <property type="entry name" value="Cytidine deaminase-like"/>
    <property type="match status" value="1"/>
</dbReference>
<gene>
    <name evidence="4" type="ORF">GJV26_08440</name>
</gene>
<dbReference type="EMBL" id="WNWM01000002">
    <property type="protein sequence ID" value="MUI12496.1"/>
    <property type="molecule type" value="Genomic_DNA"/>
</dbReference>
<dbReference type="InterPro" id="IPR002125">
    <property type="entry name" value="CMP_dCMP_dom"/>
</dbReference>
<dbReference type="Pfam" id="PF00383">
    <property type="entry name" value="dCMP_cyt_deam_1"/>
    <property type="match status" value="1"/>
</dbReference>
<keyword evidence="1" id="KW-0479">Metal-binding</keyword>
<organism evidence="4 5">
    <name type="scientific">Pseudoduganella dura</name>
    <dbReference type="NCBI Taxonomy" id="321982"/>
    <lineage>
        <taxon>Bacteria</taxon>
        <taxon>Pseudomonadati</taxon>
        <taxon>Pseudomonadota</taxon>
        <taxon>Betaproteobacteria</taxon>
        <taxon>Burkholderiales</taxon>
        <taxon>Oxalobacteraceae</taxon>
        <taxon>Telluria group</taxon>
        <taxon>Pseudoduganella</taxon>
    </lineage>
</organism>
<reference evidence="4 5" key="1">
    <citation type="submission" date="2019-11" db="EMBL/GenBank/DDBJ databases">
        <title>Draft Genome Sequences of Six Type Strains of the Genus Massilia.</title>
        <authorList>
            <person name="Miess H."/>
            <person name="Frediansyah A."/>
            <person name="Goeker M."/>
            <person name="Gross H."/>
        </authorList>
    </citation>
    <scope>NUCLEOTIDE SEQUENCE [LARGE SCALE GENOMIC DNA]</scope>
    <source>
        <strain evidence="4 5">DSM 17513</strain>
    </source>
</reference>
<proteinExistence type="predicted"/>
<protein>
    <submittedName>
        <fullName evidence="4">Nucleoside deaminase</fullName>
    </submittedName>
</protein>
<accession>A0A6I3X9U9</accession>
<dbReference type="InterPro" id="IPR016193">
    <property type="entry name" value="Cytidine_deaminase-like"/>
</dbReference>
<feature type="domain" description="CMP/dCMP-type deaminase" evidence="3">
    <location>
        <begin position="5"/>
        <end position="137"/>
    </location>
</feature>
<keyword evidence="2" id="KW-0862">Zinc</keyword>
<dbReference type="GO" id="GO:0008270">
    <property type="term" value="F:zinc ion binding"/>
    <property type="evidence" value="ECO:0007669"/>
    <property type="project" value="InterPro"/>
</dbReference>
<dbReference type="Proteomes" id="UP000431684">
    <property type="component" value="Unassembled WGS sequence"/>
</dbReference>
<evidence type="ECO:0000256" key="2">
    <source>
        <dbReference type="ARBA" id="ARBA00022833"/>
    </source>
</evidence>
<dbReference type="InterPro" id="IPR016192">
    <property type="entry name" value="APOBEC/CMP_deaminase_Zn-bd"/>
</dbReference>
<dbReference type="RefSeq" id="WP_189441742.1">
    <property type="nucleotide sequence ID" value="NZ_BMWU01000006.1"/>
</dbReference>
<dbReference type="CDD" id="cd01285">
    <property type="entry name" value="nucleoside_deaminase"/>
    <property type="match status" value="1"/>
</dbReference>